<name>A0ABD0L3B2_9CAEN</name>
<sequence>MRKPAANICQAEKGPQQAPQYGASVCVLQEVVLHRSSSDEKLGLTLCYGSLEDEVTDIFISERIPNVSPSYHLSFVATRQTDRQTESCSPHAPLYLRMRHSRQWPRTAIKRNGRSVLGEDTLGRWERFRTLLTPCWSPGDRYVSAFPLHDSDLNSGLQSGSPFTRVRRTRGQWSWQIERRTVVAQSPLSSFARLGQLSRSTLHIWGSGRCRVDSATVQDFARLSRKTGYFSIMKTPRFVTGSFLLFLLQFEEGGGLRISNEDLVCERRGRGTKTAAAKVQLVETIDLLVSCQCGLQTKSGGTSTVLFALFSARVLQQLNVASTSASVVTGGASEGVWPLCCTPC</sequence>
<organism evidence="1 2">
    <name type="scientific">Batillaria attramentaria</name>
    <dbReference type="NCBI Taxonomy" id="370345"/>
    <lineage>
        <taxon>Eukaryota</taxon>
        <taxon>Metazoa</taxon>
        <taxon>Spiralia</taxon>
        <taxon>Lophotrochozoa</taxon>
        <taxon>Mollusca</taxon>
        <taxon>Gastropoda</taxon>
        <taxon>Caenogastropoda</taxon>
        <taxon>Sorbeoconcha</taxon>
        <taxon>Cerithioidea</taxon>
        <taxon>Batillariidae</taxon>
        <taxon>Batillaria</taxon>
    </lineage>
</organism>
<dbReference type="AlphaFoldDB" id="A0ABD0L3B2"/>
<evidence type="ECO:0000313" key="1">
    <source>
        <dbReference type="EMBL" id="KAK7493907.1"/>
    </source>
</evidence>
<evidence type="ECO:0000313" key="2">
    <source>
        <dbReference type="Proteomes" id="UP001519460"/>
    </source>
</evidence>
<accession>A0ABD0L3B2</accession>
<protein>
    <submittedName>
        <fullName evidence="1">Uncharacterized protein</fullName>
    </submittedName>
</protein>
<proteinExistence type="predicted"/>
<comment type="caution">
    <text evidence="1">The sequence shown here is derived from an EMBL/GenBank/DDBJ whole genome shotgun (WGS) entry which is preliminary data.</text>
</comment>
<gene>
    <name evidence="1" type="ORF">BaRGS_00014789</name>
</gene>
<keyword evidence="2" id="KW-1185">Reference proteome</keyword>
<dbReference type="EMBL" id="JACVVK020000088">
    <property type="protein sequence ID" value="KAK7493907.1"/>
    <property type="molecule type" value="Genomic_DNA"/>
</dbReference>
<reference evidence="1 2" key="1">
    <citation type="journal article" date="2023" name="Sci. Data">
        <title>Genome assembly of the Korean intertidal mud-creeper Batillaria attramentaria.</title>
        <authorList>
            <person name="Patra A.K."/>
            <person name="Ho P.T."/>
            <person name="Jun S."/>
            <person name="Lee S.J."/>
            <person name="Kim Y."/>
            <person name="Won Y.J."/>
        </authorList>
    </citation>
    <scope>NUCLEOTIDE SEQUENCE [LARGE SCALE GENOMIC DNA]</scope>
    <source>
        <strain evidence="1">Wonlab-2016</strain>
    </source>
</reference>
<dbReference type="Proteomes" id="UP001519460">
    <property type="component" value="Unassembled WGS sequence"/>
</dbReference>